<proteinExistence type="predicted"/>
<comment type="caution">
    <text evidence="2">The sequence shown here is derived from an EMBL/GenBank/DDBJ whole genome shotgun (WGS) entry which is preliminary data.</text>
</comment>
<feature type="non-terminal residue" evidence="2">
    <location>
        <position position="1"/>
    </location>
</feature>
<protein>
    <submittedName>
        <fullName evidence="2">Uncharacterized protein</fullName>
    </submittedName>
</protein>
<reference evidence="2" key="1">
    <citation type="journal article" date="2014" name="Front. Microbiol.">
        <title>High frequency of phylogenetically diverse reductive dehalogenase-homologous genes in deep subseafloor sedimentary metagenomes.</title>
        <authorList>
            <person name="Kawai M."/>
            <person name="Futagami T."/>
            <person name="Toyoda A."/>
            <person name="Takaki Y."/>
            <person name="Nishi S."/>
            <person name="Hori S."/>
            <person name="Arai W."/>
            <person name="Tsubouchi T."/>
            <person name="Morono Y."/>
            <person name="Uchiyama I."/>
            <person name="Ito T."/>
            <person name="Fujiyama A."/>
            <person name="Inagaki F."/>
            <person name="Takami H."/>
        </authorList>
    </citation>
    <scope>NUCLEOTIDE SEQUENCE</scope>
    <source>
        <strain evidence="2">Expedition CK06-06</strain>
    </source>
</reference>
<evidence type="ECO:0000256" key="1">
    <source>
        <dbReference type="SAM" id="MobiDB-lite"/>
    </source>
</evidence>
<dbReference type="AlphaFoldDB" id="X1EY56"/>
<organism evidence="2">
    <name type="scientific">marine sediment metagenome</name>
    <dbReference type="NCBI Taxonomy" id="412755"/>
    <lineage>
        <taxon>unclassified sequences</taxon>
        <taxon>metagenomes</taxon>
        <taxon>ecological metagenomes</taxon>
    </lineage>
</organism>
<accession>X1EY56</accession>
<evidence type="ECO:0000313" key="2">
    <source>
        <dbReference type="EMBL" id="GAH37477.1"/>
    </source>
</evidence>
<feature type="compositionally biased region" description="Polar residues" evidence="1">
    <location>
        <begin position="19"/>
        <end position="30"/>
    </location>
</feature>
<name>X1EY56_9ZZZZ</name>
<dbReference type="EMBL" id="BARU01014849">
    <property type="protein sequence ID" value="GAH37477.1"/>
    <property type="molecule type" value="Genomic_DNA"/>
</dbReference>
<gene>
    <name evidence="2" type="ORF">S03H2_25949</name>
</gene>
<sequence length="30" mass="3370">TDSDPIDGNNWRGTAEYIGSSQPRQFQTLD</sequence>
<feature type="region of interest" description="Disordered" evidence="1">
    <location>
        <begin position="1"/>
        <end position="30"/>
    </location>
</feature>